<feature type="non-terminal residue" evidence="1">
    <location>
        <position position="1"/>
    </location>
</feature>
<organism evidence="1">
    <name type="scientific">Lepeophtheirus salmonis</name>
    <name type="common">Salmon louse</name>
    <name type="synonym">Caligus salmonis</name>
    <dbReference type="NCBI Taxonomy" id="72036"/>
    <lineage>
        <taxon>Eukaryota</taxon>
        <taxon>Metazoa</taxon>
        <taxon>Ecdysozoa</taxon>
        <taxon>Arthropoda</taxon>
        <taxon>Crustacea</taxon>
        <taxon>Multicrustacea</taxon>
        <taxon>Hexanauplia</taxon>
        <taxon>Copepoda</taxon>
        <taxon>Siphonostomatoida</taxon>
        <taxon>Caligidae</taxon>
        <taxon>Lepeophtheirus</taxon>
    </lineage>
</organism>
<dbReference type="EMBL" id="HACA01021396">
    <property type="protein sequence ID" value="CDW38757.1"/>
    <property type="molecule type" value="Transcribed_RNA"/>
</dbReference>
<reference evidence="1" key="1">
    <citation type="submission" date="2014-05" db="EMBL/GenBank/DDBJ databases">
        <authorList>
            <person name="Chronopoulou M."/>
        </authorList>
    </citation>
    <scope>NUCLEOTIDE SEQUENCE</scope>
    <source>
        <tissue evidence="1">Whole organism</tissue>
    </source>
</reference>
<dbReference type="AlphaFoldDB" id="A0A0K2ULK2"/>
<protein>
    <submittedName>
        <fullName evidence="1">Uncharacterized protein</fullName>
    </submittedName>
</protein>
<evidence type="ECO:0000313" key="1">
    <source>
        <dbReference type="EMBL" id="CDW38757.1"/>
    </source>
</evidence>
<sequence length="62" mass="7159">LSYFVFYHFKKILYVKFGINEKNLSQFSPSPPPQFTFPPPPKKKKKCVMTNGPGNCLLIHSK</sequence>
<name>A0A0K2ULK2_LEPSM</name>
<accession>A0A0K2ULK2</accession>
<proteinExistence type="predicted"/>